<evidence type="ECO:0000256" key="2">
    <source>
        <dbReference type="SAM" id="Phobius"/>
    </source>
</evidence>
<proteinExistence type="predicted"/>
<dbReference type="EMBL" id="NCKU01002377">
    <property type="protein sequence ID" value="RWS09718.1"/>
    <property type="molecule type" value="Genomic_DNA"/>
</dbReference>
<sequence length="631" mass="71434">MLQIQLQAQAELYKDVRIAIQAYANQFNRRLPETLYQQSIKKQIVSPRIIVRDRVAAVTVSPIRPTTDDPKVKTSTIDLRELLKKELDERAREQIANVITSPPSSHVNLFSRLPKPEPPRYNVTYDGNLKATNGHSRVPQNGIIIVPSSDKTNDSPNLPQILPIDNLPKNNSQKVTTTLTSSSTPLSIIENYPSIPSPNDESNNLAQSNSHPKEKIGGENFENDYAIDGRDQLIDTRRSGEHRDTAGKGTLFESDRSSNKAVRNKTVTNSNSSVASNEMTKKKKKNEKQEDKVDERLPKNTIESPDSNRLTTERLAYLLIGSCCALSVFCLIVVAFSIRCRDMCDEYKAWKKAEKFAMMSNYRYHQNSPNKFHWRRPSQFHADTFYRMPQQVAVNQLNPQFSRFARPIFGPACCCCPSAPWVAVKNESCPRGYCHPCPRGKLPFGAASSIQAMPRSVVNNNIVSSDEDDSLNVSVFLDENNVNRAPNGNGQKAAPRQPSNVCTCVEESSLINNNNNNKSIQEHCEQQRRMRMAKSGRRDNPVTKGQSWLQSSIIVDELHKKHCDYLRHEIEFSFEFESFTIRVPQAQQQKLEAEKVFEDCSDVARAEVSSRAPFAPFNRRMLIADKTFSQR</sequence>
<name>A0A3S3Q0J9_9ACAR</name>
<comment type="caution">
    <text evidence="4">The sequence shown here is derived from an EMBL/GenBank/DDBJ whole genome shotgun (WGS) entry which is preliminary data.</text>
</comment>
<reference evidence="4" key="2">
    <citation type="submission" date="2018-11" db="EMBL/GenBank/DDBJ databases">
        <title>Trombidioid mite genomics.</title>
        <authorList>
            <person name="Dong X."/>
        </authorList>
    </citation>
    <scope>NUCLEOTIDE SEQUENCE</scope>
    <source>
        <strain evidence="4">UoL-WK</strain>
    </source>
</reference>
<protein>
    <submittedName>
        <fullName evidence="4">Uncharacterized protein</fullName>
    </submittedName>
</protein>
<feature type="compositionally biased region" description="Polar residues" evidence="1">
    <location>
        <begin position="197"/>
        <end position="210"/>
    </location>
</feature>
<keyword evidence="2" id="KW-0812">Transmembrane</keyword>
<feature type="compositionally biased region" description="Basic and acidic residues" evidence="1">
    <location>
        <begin position="287"/>
        <end position="298"/>
    </location>
</feature>
<gene>
    <name evidence="4" type="ORF">B4U79_11302</name>
    <name evidence="3" type="ORF">B4U79_13594</name>
</gene>
<feature type="compositionally biased region" description="Low complexity" evidence="1">
    <location>
        <begin position="264"/>
        <end position="277"/>
    </location>
</feature>
<dbReference type="Proteomes" id="UP000285301">
    <property type="component" value="Unassembled WGS sequence"/>
</dbReference>
<feature type="transmembrane region" description="Helical" evidence="2">
    <location>
        <begin position="315"/>
        <end position="338"/>
    </location>
</feature>
<feature type="compositionally biased region" description="Low complexity" evidence="1">
    <location>
        <begin position="176"/>
        <end position="187"/>
    </location>
</feature>
<keyword evidence="5" id="KW-1185">Reference proteome</keyword>
<evidence type="ECO:0000313" key="5">
    <source>
        <dbReference type="Proteomes" id="UP000285301"/>
    </source>
</evidence>
<accession>A0A3S3Q0J9</accession>
<dbReference type="AlphaFoldDB" id="A0A3S3Q0J9"/>
<feature type="region of interest" description="Disordered" evidence="1">
    <location>
        <begin position="145"/>
        <end position="306"/>
    </location>
</feature>
<organism evidence="4 5">
    <name type="scientific">Dinothrombium tinctorium</name>
    <dbReference type="NCBI Taxonomy" id="1965070"/>
    <lineage>
        <taxon>Eukaryota</taxon>
        <taxon>Metazoa</taxon>
        <taxon>Ecdysozoa</taxon>
        <taxon>Arthropoda</taxon>
        <taxon>Chelicerata</taxon>
        <taxon>Arachnida</taxon>
        <taxon>Acari</taxon>
        <taxon>Acariformes</taxon>
        <taxon>Trombidiformes</taxon>
        <taxon>Prostigmata</taxon>
        <taxon>Anystina</taxon>
        <taxon>Parasitengona</taxon>
        <taxon>Trombidioidea</taxon>
        <taxon>Trombidiidae</taxon>
        <taxon>Dinothrombium</taxon>
    </lineage>
</organism>
<dbReference type="EMBL" id="NCKU01001618">
    <property type="protein sequence ID" value="RWS11650.1"/>
    <property type="molecule type" value="Genomic_DNA"/>
</dbReference>
<keyword evidence="2" id="KW-1133">Transmembrane helix</keyword>
<evidence type="ECO:0000256" key="1">
    <source>
        <dbReference type="SAM" id="MobiDB-lite"/>
    </source>
</evidence>
<keyword evidence="2" id="KW-0472">Membrane</keyword>
<evidence type="ECO:0000313" key="3">
    <source>
        <dbReference type="EMBL" id="RWS09718.1"/>
    </source>
</evidence>
<reference evidence="4 5" key="1">
    <citation type="journal article" date="2018" name="Gigascience">
        <title>Genomes of trombidid mites reveal novel predicted allergens and laterally-transferred genes associated with secondary metabolism.</title>
        <authorList>
            <person name="Dong X."/>
            <person name="Chaisiri K."/>
            <person name="Xia D."/>
            <person name="Armstrong S.D."/>
            <person name="Fang Y."/>
            <person name="Donnelly M.J."/>
            <person name="Kadowaki T."/>
            <person name="McGarry J.W."/>
            <person name="Darby A.C."/>
            <person name="Makepeace B.L."/>
        </authorList>
    </citation>
    <scope>NUCLEOTIDE SEQUENCE [LARGE SCALE GENOMIC DNA]</scope>
    <source>
        <strain evidence="4">UoL-WK</strain>
    </source>
</reference>
<evidence type="ECO:0000313" key="4">
    <source>
        <dbReference type="EMBL" id="RWS11650.1"/>
    </source>
</evidence>
<feature type="compositionally biased region" description="Basic and acidic residues" evidence="1">
    <location>
        <begin position="227"/>
        <end position="246"/>
    </location>
</feature>
<dbReference type="OrthoDB" id="6516993at2759"/>